<evidence type="ECO:0000313" key="4">
    <source>
        <dbReference type="Proteomes" id="UP000708208"/>
    </source>
</evidence>
<evidence type="ECO:0000256" key="1">
    <source>
        <dbReference type="SAM" id="MobiDB-lite"/>
    </source>
</evidence>
<dbReference type="InterPro" id="IPR006029">
    <property type="entry name" value="Neurotrans-gated_channel_TM"/>
</dbReference>
<accession>A0A8J2L6S2</accession>
<dbReference type="GO" id="GO:0016020">
    <property type="term" value="C:membrane"/>
    <property type="evidence" value="ECO:0007669"/>
    <property type="project" value="InterPro"/>
</dbReference>
<dbReference type="AlphaFoldDB" id="A0A8J2L6S2"/>
<dbReference type="EMBL" id="CAJVCH010550467">
    <property type="protein sequence ID" value="CAG7829187.1"/>
    <property type="molecule type" value="Genomic_DNA"/>
</dbReference>
<dbReference type="Proteomes" id="UP000708208">
    <property type="component" value="Unassembled WGS sequence"/>
</dbReference>
<gene>
    <name evidence="3" type="ORF">AFUS01_LOCUS39062</name>
</gene>
<dbReference type="Pfam" id="PF02932">
    <property type="entry name" value="Neur_chan_memb"/>
    <property type="match status" value="1"/>
</dbReference>
<comment type="caution">
    <text evidence="3">The sequence shown here is derived from an EMBL/GenBank/DDBJ whole genome shotgun (WGS) entry which is preliminary data.</text>
</comment>
<dbReference type="OrthoDB" id="5975154at2759"/>
<feature type="domain" description="Neurotransmitter-gated ion-channel transmembrane" evidence="2">
    <location>
        <begin position="1"/>
        <end position="56"/>
    </location>
</feature>
<feature type="non-terminal residue" evidence="3">
    <location>
        <position position="78"/>
    </location>
</feature>
<dbReference type="GO" id="GO:0006811">
    <property type="term" value="P:monoatomic ion transport"/>
    <property type="evidence" value="ECO:0007669"/>
    <property type="project" value="InterPro"/>
</dbReference>
<organism evidence="3 4">
    <name type="scientific">Allacma fusca</name>
    <dbReference type="NCBI Taxonomy" id="39272"/>
    <lineage>
        <taxon>Eukaryota</taxon>
        <taxon>Metazoa</taxon>
        <taxon>Ecdysozoa</taxon>
        <taxon>Arthropoda</taxon>
        <taxon>Hexapoda</taxon>
        <taxon>Collembola</taxon>
        <taxon>Symphypleona</taxon>
        <taxon>Sminthuridae</taxon>
        <taxon>Allacma</taxon>
    </lineage>
</organism>
<reference evidence="3" key="1">
    <citation type="submission" date="2021-06" db="EMBL/GenBank/DDBJ databases">
        <authorList>
            <person name="Hodson N. C."/>
            <person name="Mongue J. A."/>
            <person name="Jaron S. K."/>
        </authorList>
    </citation>
    <scope>NUCLEOTIDE SEQUENCE</scope>
</reference>
<feature type="region of interest" description="Disordered" evidence="1">
    <location>
        <begin position="57"/>
        <end position="78"/>
    </location>
</feature>
<keyword evidence="4" id="KW-1185">Reference proteome</keyword>
<proteinExistence type="predicted"/>
<feature type="non-terminal residue" evidence="3">
    <location>
        <position position="1"/>
    </location>
</feature>
<protein>
    <recommendedName>
        <fullName evidence="2">Neurotransmitter-gated ion-channel transmembrane domain-containing protein</fullName>
    </recommendedName>
</protein>
<sequence length="78" mass="9098">SPSTHKMSPWVKKFFLDFMPRVLCMKRPDYHPRYAYEGDFSTMATATTDYGMNFPTGTLRRDSYYDSSPRTESSVDHS</sequence>
<name>A0A8J2L6S2_9HEXA</name>
<evidence type="ECO:0000259" key="2">
    <source>
        <dbReference type="Pfam" id="PF02932"/>
    </source>
</evidence>
<evidence type="ECO:0000313" key="3">
    <source>
        <dbReference type="EMBL" id="CAG7829187.1"/>
    </source>
</evidence>